<dbReference type="EMBL" id="RRCH01000008">
    <property type="protein sequence ID" value="RRJ32478.1"/>
    <property type="molecule type" value="Genomic_DNA"/>
</dbReference>
<evidence type="ECO:0000256" key="2">
    <source>
        <dbReference type="ARBA" id="ARBA00023315"/>
    </source>
</evidence>
<evidence type="ECO:0000313" key="5">
    <source>
        <dbReference type="Proteomes" id="UP000282322"/>
    </source>
</evidence>
<dbReference type="InterPro" id="IPR000182">
    <property type="entry name" value="GNAT_dom"/>
</dbReference>
<sequence>MNIRTATEADTTKIYDIAQQSTQASYAVSPTAIDIIVEEWFDVGVLEDRLDEHVIGVAETDESVVGFAEGTITDDTGELLWLHVHPEERGQHAGTELFEWTRETLLDRGATDVHVRILASNTEGDGFAERFGYERIDQRDTEFGGESWREHIYAPIAEDTGATAPAEPRDVPSTIEADGEERFLADEAIPGDAAPFYPLYNDESYDEQYGYYCSNCGSTAQAADELDRIKCTECGNVHRPDDWDDAYL</sequence>
<keyword evidence="1" id="KW-0808">Transferase</keyword>
<feature type="domain" description="N-acetyltransferase" evidence="3">
    <location>
        <begin position="1"/>
        <end position="155"/>
    </location>
</feature>
<dbReference type="GO" id="GO:0016747">
    <property type="term" value="F:acyltransferase activity, transferring groups other than amino-acyl groups"/>
    <property type="evidence" value="ECO:0007669"/>
    <property type="project" value="InterPro"/>
</dbReference>
<dbReference type="CDD" id="cd04301">
    <property type="entry name" value="NAT_SF"/>
    <property type="match status" value="1"/>
</dbReference>
<dbReference type="InterPro" id="IPR016181">
    <property type="entry name" value="Acyl_CoA_acyltransferase"/>
</dbReference>
<dbReference type="OrthoDB" id="156446at2157"/>
<accession>A0A3P3RHQ7</accession>
<keyword evidence="2" id="KW-0012">Acyltransferase</keyword>
<dbReference type="InterPro" id="IPR043854">
    <property type="entry name" value="DUF5816"/>
</dbReference>
<dbReference type="RefSeq" id="WP_124953937.1">
    <property type="nucleotide sequence ID" value="NZ_RRCH01000008.1"/>
</dbReference>
<evidence type="ECO:0000313" key="4">
    <source>
        <dbReference type="EMBL" id="RRJ32478.1"/>
    </source>
</evidence>
<organism evidence="4 5">
    <name type="scientific">Halocatena pleomorpha</name>
    <dbReference type="NCBI Taxonomy" id="1785090"/>
    <lineage>
        <taxon>Archaea</taxon>
        <taxon>Methanobacteriati</taxon>
        <taxon>Methanobacteriota</taxon>
        <taxon>Stenosarchaea group</taxon>
        <taxon>Halobacteria</taxon>
        <taxon>Halobacteriales</taxon>
        <taxon>Natronomonadaceae</taxon>
        <taxon>Halocatena</taxon>
    </lineage>
</organism>
<protein>
    <submittedName>
        <fullName evidence="4">GNAT family N-acetyltransferase</fullName>
    </submittedName>
</protein>
<dbReference type="PANTHER" id="PTHR43877:SF1">
    <property type="entry name" value="ACETYLTRANSFERASE"/>
    <property type="match status" value="1"/>
</dbReference>
<dbReference type="SUPFAM" id="SSF55729">
    <property type="entry name" value="Acyl-CoA N-acyltransferases (Nat)"/>
    <property type="match status" value="1"/>
</dbReference>
<dbReference type="Gene3D" id="3.40.630.30">
    <property type="match status" value="1"/>
</dbReference>
<dbReference type="InterPro" id="IPR050832">
    <property type="entry name" value="Bact_Acetyltransf"/>
</dbReference>
<keyword evidence="5" id="KW-1185">Reference proteome</keyword>
<dbReference type="Pfam" id="PF00583">
    <property type="entry name" value="Acetyltransf_1"/>
    <property type="match status" value="1"/>
</dbReference>
<evidence type="ECO:0000256" key="1">
    <source>
        <dbReference type="ARBA" id="ARBA00022679"/>
    </source>
</evidence>
<name>A0A3P3RHQ7_9EURY</name>
<dbReference type="PANTHER" id="PTHR43877">
    <property type="entry name" value="AMINOALKYLPHOSPHONATE N-ACETYLTRANSFERASE-RELATED-RELATED"/>
    <property type="match status" value="1"/>
</dbReference>
<dbReference type="Pfam" id="PF19133">
    <property type="entry name" value="DUF5816"/>
    <property type="match status" value="1"/>
</dbReference>
<proteinExistence type="predicted"/>
<evidence type="ECO:0000259" key="3">
    <source>
        <dbReference type="PROSITE" id="PS51186"/>
    </source>
</evidence>
<comment type="caution">
    <text evidence="4">The sequence shown here is derived from an EMBL/GenBank/DDBJ whole genome shotgun (WGS) entry which is preliminary data.</text>
</comment>
<reference evidence="4 5" key="1">
    <citation type="submission" date="2018-11" db="EMBL/GenBank/DDBJ databases">
        <title>Taxonoimc description of Halomarina strain SPP-AMP-1.</title>
        <authorList>
            <person name="Pal Y."/>
            <person name="Srinivasana K."/>
            <person name="Verma A."/>
            <person name="Kumar P."/>
        </authorList>
    </citation>
    <scope>NUCLEOTIDE SEQUENCE [LARGE SCALE GENOMIC DNA]</scope>
    <source>
        <strain evidence="4 5">SPP-AMP-1</strain>
    </source>
</reference>
<gene>
    <name evidence="4" type="ORF">EIK79_04435</name>
</gene>
<dbReference type="Proteomes" id="UP000282322">
    <property type="component" value="Unassembled WGS sequence"/>
</dbReference>
<dbReference type="AlphaFoldDB" id="A0A3P3RHQ7"/>
<dbReference type="PROSITE" id="PS51186">
    <property type="entry name" value="GNAT"/>
    <property type="match status" value="1"/>
</dbReference>